<dbReference type="Proteomes" id="UP000177953">
    <property type="component" value="Unassembled WGS sequence"/>
</dbReference>
<comment type="subcellular location">
    <subcellularLocation>
        <location evidence="1">Cell membrane</location>
        <topology evidence="1">Multi-pass membrane protein</topology>
    </subcellularLocation>
</comment>
<gene>
    <name evidence="12" type="ORF">A2754_00110</name>
</gene>
<reference evidence="12 13" key="1">
    <citation type="journal article" date="2016" name="Nat. Commun.">
        <title>Thousands of microbial genomes shed light on interconnected biogeochemical processes in an aquifer system.</title>
        <authorList>
            <person name="Anantharaman K."/>
            <person name="Brown C.T."/>
            <person name="Hug L.A."/>
            <person name="Sharon I."/>
            <person name="Castelle C.J."/>
            <person name="Probst A.J."/>
            <person name="Thomas B.C."/>
            <person name="Singh A."/>
            <person name="Wilkins M.J."/>
            <person name="Karaoz U."/>
            <person name="Brodie E.L."/>
            <person name="Williams K.H."/>
            <person name="Hubbard S.S."/>
            <person name="Banfield J.F."/>
        </authorList>
    </citation>
    <scope>NUCLEOTIDE SEQUENCE [LARGE SCALE GENOMIC DNA]</scope>
</reference>
<proteinExistence type="predicted"/>
<dbReference type="InterPro" id="IPR039421">
    <property type="entry name" value="Type_1_exporter"/>
</dbReference>
<keyword evidence="3" id="KW-1003">Cell membrane</keyword>
<evidence type="ECO:0000259" key="11">
    <source>
        <dbReference type="PROSITE" id="PS50929"/>
    </source>
</evidence>
<dbReference type="InterPro" id="IPR017871">
    <property type="entry name" value="ABC_transporter-like_CS"/>
</dbReference>
<keyword evidence="6" id="KW-0067">ATP-binding</keyword>
<feature type="domain" description="ABC transporter" evidence="10">
    <location>
        <begin position="360"/>
        <end position="594"/>
    </location>
</feature>
<dbReference type="GO" id="GO:0016887">
    <property type="term" value="F:ATP hydrolysis activity"/>
    <property type="evidence" value="ECO:0007669"/>
    <property type="project" value="InterPro"/>
</dbReference>
<dbReference type="SUPFAM" id="SSF90123">
    <property type="entry name" value="ABC transporter transmembrane region"/>
    <property type="match status" value="1"/>
</dbReference>
<keyword evidence="2" id="KW-0813">Transport</keyword>
<dbReference type="InterPro" id="IPR011527">
    <property type="entry name" value="ABC1_TM_dom"/>
</dbReference>
<dbReference type="PROSITE" id="PS00211">
    <property type="entry name" value="ABC_TRANSPORTER_1"/>
    <property type="match status" value="1"/>
</dbReference>
<feature type="transmembrane region" description="Helical" evidence="9">
    <location>
        <begin position="185"/>
        <end position="205"/>
    </location>
</feature>
<evidence type="ECO:0000256" key="1">
    <source>
        <dbReference type="ARBA" id="ARBA00004651"/>
    </source>
</evidence>
<evidence type="ECO:0000256" key="5">
    <source>
        <dbReference type="ARBA" id="ARBA00022741"/>
    </source>
</evidence>
<evidence type="ECO:0000256" key="7">
    <source>
        <dbReference type="ARBA" id="ARBA00022989"/>
    </source>
</evidence>
<dbReference type="FunFam" id="3.40.50.300:FF:000221">
    <property type="entry name" value="Multidrug ABC transporter ATP-binding protein"/>
    <property type="match status" value="1"/>
</dbReference>
<name>A0A1F6MEE5_9BACT</name>
<evidence type="ECO:0000313" key="12">
    <source>
        <dbReference type="EMBL" id="OGH70037.1"/>
    </source>
</evidence>
<evidence type="ECO:0000256" key="4">
    <source>
        <dbReference type="ARBA" id="ARBA00022692"/>
    </source>
</evidence>
<keyword evidence="4 9" id="KW-0812">Transmembrane</keyword>
<sequence>MSLVGPKNKLANLFALLQSEFGAYRTPILGLSVLSFVGGLLEGIGINSVIPLFSFVNKSATKGTDTISQTIEKFFSFFHLAYTLKTILIFIIGLFLVKAIIGFITTYISAKINTTYERNTRSGLFKLTLQAEWPYLSQQKIGHLEQTLTTDVTNSSVLLSYLSGTMLTVANLLVYILIAVNISPLIAALTSFVGIVVFFTFKPLFYRNRVVSQKVETTYKQLAHYVNEHMLGMKTIKATSSEAPIKEQADIYFDQVKNLNADVIAVRNLTNTLLQPIGLIFIIAIFSFFYKMTAFNFASFAVIVYAINKMFAYIQLAQSQIHAMSSMVPYTKSIQNYREEVGKKKEKDMGAAEFTFNNTLEFKDVNFTYHRGEETLSHISLNVKKGSMVGIIGPSGAGKTTLVDLLLRLLPVSGGRILLDGKDIQEIRLKEWRKSIGYVSQDMFLINDTIENNIKFYNPAITHDEVIAAAKLANLHEFIEQQPEGFATVIGERGISVSGGEKQRIILARILARQPQILILDEATSALDNESEALIQRAIERLKGNMTIIIIAHRLSTIKTVDTLVALENGKVREQGTPEELLKDKNSYFFRVYNVR</sequence>
<dbReference type="PROSITE" id="PS50893">
    <property type="entry name" value="ABC_TRANSPORTER_2"/>
    <property type="match status" value="1"/>
</dbReference>
<dbReference type="Pfam" id="PF00664">
    <property type="entry name" value="ABC_membrane"/>
    <property type="match status" value="1"/>
</dbReference>
<dbReference type="SMART" id="SM00382">
    <property type="entry name" value="AAA"/>
    <property type="match status" value="1"/>
</dbReference>
<dbReference type="GO" id="GO:0034040">
    <property type="term" value="F:ATPase-coupled lipid transmembrane transporter activity"/>
    <property type="evidence" value="ECO:0007669"/>
    <property type="project" value="TreeGrafter"/>
</dbReference>
<feature type="transmembrane region" description="Helical" evidence="9">
    <location>
        <begin position="77"/>
        <end position="110"/>
    </location>
</feature>
<dbReference type="GO" id="GO:0005524">
    <property type="term" value="F:ATP binding"/>
    <property type="evidence" value="ECO:0007669"/>
    <property type="project" value="UniProtKB-KW"/>
</dbReference>
<keyword evidence="8 9" id="KW-0472">Membrane</keyword>
<dbReference type="PANTHER" id="PTHR24221:SF654">
    <property type="entry name" value="ATP-BINDING CASSETTE SUB-FAMILY B MEMBER 6"/>
    <property type="match status" value="1"/>
</dbReference>
<dbReference type="Gene3D" id="3.40.50.300">
    <property type="entry name" value="P-loop containing nucleotide triphosphate hydrolases"/>
    <property type="match status" value="1"/>
</dbReference>
<dbReference type="InterPro" id="IPR003439">
    <property type="entry name" value="ABC_transporter-like_ATP-bd"/>
</dbReference>
<evidence type="ECO:0000313" key="13">
    <source>
        <dbReference type="Proteomes" id="UP000177953"/>
    </source>
</evidence>
<evidence type="ECO:0000256" key="9">
    <source>
        <dbReference type="SAM" id="Phobius"/>
    </source>
</evidence>
<keyword evidence="5" id="KW-0547">Nucleotide-binding</keyword>
<dbReference type="SUPFAM" id="SSF52540">
    <property type="entry name" value="P-loop containing nucleoside triphosphate hydrolases"/>
    <property type="match status" value="1"/>
</dbReference>
<dbReference type="InterPro" id="IPR027417">
    <property type="entry name" value="P-loop_NTPase"/>
</dbReference>
<dbReference type="GO" id="GO:0140359">
    <property type="term" value="F:ABC-type transporter activity"/>
    <property type="evidence" value="ECO:0007669"/>
    <property type="project" value="InterPro"/>
</dbReference>
<keyword evidence="7 9" id="KW-1133">Transmembrane helix</keyword>
<dbReference type="Pfam" id="PF00005">
    <property type="entry name" value="ABC_tran"/>
    <property type="match status" value="1"/>
</dbReference>
<feature type="transmembrane region" description="Helical" evidence="9">
    <location>
        <begin position="158"/>
        <end position="178"/>
    </location>
</feature>
<dbReference type="GO" id="GO:0005886">
    <property type="term" value="C:plasma membrane"/>
    <property type="evidence" value="ECO:0007669"/>
    <property type="project" value="UniProtKB-SubCell"/>
</dbReference>
<dbReference type="Gene3D" id="1.20.1560.10">
    <property type="entry name" value="ABC transporter type 1, transmembrane domain"/>
    <property type="match status" value="1"/>
</dbReference>
<protein>
    <recommendedName>
        <fullName evidence="14">ABC transporter ATP-binding protein</fullName>
    </recommendedName>
</protein>
<feature type="transmembrane region" description="Helical" evidence="9">
    <location>
        <begin position="273"/>
        <end position="290"/>
    </location>
</feature>
<evidence type="ECO:0000256" key="8">
    <source>
        <dbReference type="ARBA" id="ARBA00023136"/>
    </source>
</evidence>
<feature type="transmembrane region" description="Helical" evidence="9">
    <location>
        <begin position="32"/>
        <end position="56"/>
    </location>
</feature>
<dbReference type="InterPro" id="IPR036640">
    <property type="entry name" value="ABC1_TM_sf"/>
</dbReference>
<dbReference type="EMBL" id="MFPU01000017">
    <property type="protein sequence ID" value="OGH70037.1"/>
    <property type="molecule type" value="Genomic_DNA"/>
</dbReference>
<feature type="transmembrane region" description="Helical" evidence="9">
    <location>
        <begin position="297"/>
        <end position="316"/>
    </location>
</feature>
<dbReference type="PROSITE" id="PS50929">
    <property type="entry name" value="ABC_TM1F"/>
    <property type="match status" value="1"/>
</dbReference>
<dbReference type="AlphaFoldDB" id="A0A1F6MEE5"/>
<evidence type="ECO:0008006" key="14">
    <source>
        <dbReference type="Google" id="ProtNLM"/>
    </source>
</evidence>
<dbReference type="PANTHER" id="PTHR24221">
    <property type="entry name" value="ATP-BINDING CASSETTE SUB-FAMILY B"/>
    <property type="match status" value="1"/>
</dbReference>
<dbReference type="InterPro" id="IPR003593">
    <property type="entry name" value="AAA+_ATPase"/>
</dbReference>
<accession>A0A1F6MEE5</accession>
<evidence type="ECO:0000259" key="10">
    <source>
        <dbReference type="PROSITE" id="PS50893"/>
    </source>
</evidence>
<evidence type="ECO:0000256" key="2">
    <source>
        <dbReference type="ARBA" id="ARBA00022448"/>
    </source>
</evidence>
<evidence type="ECO:0000256" key="3">
    <source>
        <dbReference type="ARBA" id="ARBA00022475"/>
    </source>
</evidence>
<comment type="caution">
    <text evidence="12">The sequence shown here is derived from an EMBL/GenBank/DDBJ whole genome shotgun (WGS) entry which is preliminary data.</text>
</comment>
<evidence type="ECO:0000256" key="6">
    <source>
        <dbReference type="ARBA" id="ARBA00022840"/>
    </source>
</evidence>
<feature type="domain" description="ABC transmembrane type-1" evidence="11">
    <location>
        <begin position="29"/>
        <end position="326"/>
    </location>
</feature>
<organism evidence="12 13">
    <name type="scientific">Candidatus Magasanikbacteria bacterium RIFCSPHIGHO2_01_FULL_47_8</name>
    <dbReference type="NCBI Taxonomy" id="1798673"/>
    <lineage>
        <taxon>Bacteria</taxon>
        <taxon>Candidatus Magasanikiibacteriota</taxon>
    </lineage>
</organism>